<dbReference type="Proteomes" id="UP000722989">
    <property type="component" value="Unassembled WGS sequence"/>
</dbReference>
<keyword evidence="1" id="KW-0812">Transmembrane</keyword>
<name>A0ABX0Y2W2_9ACTN</name>
<protein>
    <recommendedName>
        <fullName evidence="2">DUF6458 domain-containing protein</fullName>
    </recommendedName>
</protein>
<accession>A0ABX0Y2W2</accession>
<sequence length="81" mass="8967">MGIGGSILLIVIGAIFTFALNVHIGFVNLHLVGWILMVAGLLGLIITTYIWSGRRRQVITEGPTGYRRVEERSDVDPYEPL</sequence>
<organism evidence="3 4">
    <name type="scientific">Planosporangium thailandense</name>
    <dbReference type="NCBI Taxonomy" id="765197"/>
    <lineage>
        <taxon>Bacteria</taxon>
        <taxon>Bacillati</taxon>
        <taxon>Actinomycetota</taxon>
        <taxon>Actinomycetes</taxon>
        <taxon>Micromonosporales</taxon>
        <taxon>Micromonosporaceae</taxon>
        <taxon>Planosporangium</taxon>
    </lineage>
</organism>
<evidence type="ECO:0000313" key="4">
    <source>
        <dbReference type="Proteomes" id="UP000722989"/>
    </source>
</evidence>
<feature type="transmembrane region" description="Helical" evidence="1">
    <location>
        <begin position="32"/>
        <end position="51"/>
    </location>
</feature>
<keyword evidence="4" id="KW-1185">Reference proteome</keyword>
<reference evidence="3 4" key="1">
    <citation type="submission" date="2020-03" db="EMBL/GenBank/DDBJ databases">
        <title>WGS of the type strain of Planosporangium spp.</title>
        <authorList>
            <person name="Thawai C."/>
        </authorList>
    </citation>
    <scope>NUCLEOTIDE SEQUENCE [LARGE SCALE GENOMIC DNA]</scope>
    <source>
        <strain evidence="3 4">TBRC 5610</strain>
    </source>
</reference>
<gene>
    <name evidence="3" type="ORF">HC031_22235</name>
</gene>
<evidence type="ECO:0000256" key="1">
    <source>
        <dbReference type="SAM" id="Phobius"/>
    </source>
</evidence>
<feature type="transmembrane region" description="Helical" evidence="1">
    <location>
        <begin position="7"/>
        <end position="26"/>
    </location>
</feature>
<evidence type="ECO:0000313" key="3">
    <source>
        <dbReference type="EMBL" id="NJC72416.1"/>
    </source>
</evidence>
<dbReference type="EMBL" id="JAATVY010000018">
    <property type="protein sequence ID" value="NJC72416.1"/>
    <property type="molecule type" value="Genomic_DNA"/>
</dbReference>
<comment type="caution">
    <text evidence="3">The sequence shown here is derived from an EMBL/GenBank/DDBJ whole genome shotgun (WGS) entry which is preliminary data.</text>
</comment>
<keyword evidence="1" id="KW-0472">Membrane</keyword>
<feature type="domain" description="DUF6458" evidence="2">
    <location>
        <begin position="1"/>
        <end position="73"/>
    </location>
</feature>
<dbReference type="Pfam" id="PF20059">
    <property type="entry name" value="DUF6458"/>
    <property type="match status" value="1"/>
</dbReference>
<dbReference type="RefSeq" id="WP_167927320.1">
    <property type="nucleotide sequence ID" value="NZ_JAATVY010000018.1"/>
</dbReference>
<evidence type="ECO:0000259" key="2">
    <source>
        <dbReference type="Pfam" id="PF20059"/>
    </source>
</evidence>
<proteinExistence type="predicted"/>
<dbReference type="InterPro" id="IPR045597">
    <property type="entry name" value="DUF6458"/>
</dbReference>
<keyword evidence="1" id="KW-1133">Transmembrane helix</keyword>